<feature type="domain" description="CCHC-type" evidence="3">
    <location>
        <begin position="84"/>
        <end position="99"/>
    </location>
</feature>
<comment type="caution">
    <text evidence="4">The sequence shown here is derived from an EMBL/GenBank/DDBJ whole genome shotgun (WGS) entry which is preliminary data.</text>
</comment>
<name>A0A1R1YME7_9FUNG</name>
<organism evidence="4 5">
    <name type="scientific">Smittium culicis</name>
    <dbReference type="NCBI Taxonomy" id="133412"/>
    <lineage>
        <taxon>Eukaryota</taxon>
        <taxon>Fungi</taxon>
        <taxon>Fungi incertae sedis</taxon>
        <taxon>Zoopagomycota</taxon>
        <taxon>Kickxellomycotina</taxon>
        <taxon>Harpellomycetes</taxon>
        <taxon>Harpellales</taxon>
        <taxon>Legeriomycetaceae</taxon>
        <taxon>Smittium</taxon>
    </lineage>
</organism>
<dbReference type="PROSITE" id="PS50158">
    <property type="entry name" value="ZF_CCHC"/>
    <property type="match status" value="1"/>
</dbReference>
<dbReference type="AlphaFoldDB" id="A0A1R1YME7"/>
<proteinExistence type="predicted"/>
<feature type="region of interest" description="Disordered" evidence="2">
    <location>
        <begin position="135"/>
        <end position="161"/>
    </location>
</feature>
<keyword evidence="1" id="KW-0863">Zinc-finger</keyword>
<keyword evidence="5" id="KW-1185">Reference proteome</keyword>
<dbReference type="InterPro" id="IPR001878">
    <property type="entry name" value="Znf_CCHC"/>
</dbReference>
<dbReference type="InterPro" id="IPR036875">
    <property type="entry name" value="Znf_CCHC_sf"/>
</dbReference>
<gene>
    <name evidence="4" type="ORF">AYI69_g2498</name>
</gene>
<dbReference type="GO" id="GO:0003676">
    <property type="term" value="F:nucleic acid binding"/>
    <property type="evidence" value="ECO:0007669"/>
    <property type="project" value="InterPro"/>
</dbReference>
<evidence type="ECO:0000259" key="3">
    <source>
        <dbReference type="PROSITE" id="PS50158"/>
    </source>
</evidence>
<dbReference type="Pfam" id="PF00098">
    <property type="entry name" value="zf-CCHC"/>
    <property type="match status" value="1"/>
</dbReference>
<keyword evidence="1" id="KW-0479">Metal-binding</keyword>
<reference evidence="5" key="1">
    <citation type="submission" date="2017-01" db="EMBL/GenBank/DDBJ databases">
        <authorList>
            <person name="Wang Y."/>
            <person name="White M."/>
            <person name="Kvist S."/>
            <person name="Moncalvo J.-M."/>
        </authorList>
    </citation>
    <scope>NUCLEOTIDE SEQUENCE [LARGE SCALE GENOMIC DNA]</scope>
    <source>
        <strain evidence="5">ID-206-W2</strain>
    </source>
</reference>
<accession>A0A1R1YME7</accession>
<dbReference type="Proteomes" id="UP000187429">
    <property type="component" value="Unassembled WGS sequence"/>
</dbReference>
<evidence type="ECO:0000256" key="1">
    <source>
        <dbReference type="PROSITE-ProRule" id="PRU00047"/>
    </source>
</evidence>
<dbReference type="SUPFAM" id="SSF57756">
    <property type="entry name" value="Retrovirus zinc finger-like domains"/>
    <property type="match status" value="1"/>
</dbReference>
<feature type="compositionally biased region" description="Polar residues" evidence="2">
    <location>
        <begin position="135"/>
        <end position="154"/>
    </location>
</feature>
<evidence type="ECO:0000256" key="2">
    <source>
        <dbReference type="SAM" id="MobiDB-lite"/>
    </source>
</evidence>
<evidence type="ECO:0000313" key="5">
    <source>
        <dbReference type="Proteomes" id="UP000187429"/>
    </source>
</evidence>
<sequence>MYDLTDKTATGIMEYLLAEEEKWSSRKETKSAVKPITASKLAFPRAVPKWKNAQETKNQEHHAETTHPVLNISEKKIYSSPLECWRCGKVGHRKADCRNRPFCKSSIPRNDFYTSIRNHGDKGSNKMYIDISEKNSPQSLSPMSCIQNFSNDTPTKADVQY</sequence>
<dbReference type="EMBL" id="LSSM01000731">
    <property type="protein sequence ID" value="OMJ28043.1"/>
    <property type="molecule type" value="Genomic_DNA"/>
</dbReference>
<dbReference type="GO" id="GO:0008270">
    <property type="term" value="F:zinc ion binding"/>
    <property type="evidence" value="ECO:0007669"/>
    <property type="project" value="UniProtKB-KW"/>
</dbReference>
<keyword evidence="1" id="KW-0862">Zinc</keyword>
<dbReference type="SMART" id="SM00343">
    <property type="entry name" value="ZnF_C2HC"/>
    <property type="match status" value="1"/>
</dbReference>
<dbReference type="OrthoDB" id="116216at2759"/>
<evidence type="ECO:0000313" key="4">
    <source>
        <dbReference type="EMBL" id="OMJ28043.1"/>
    </source>
</evidence>
<protein>
    <recommendedName>
        <fullName evidence="3">CCHC-type domain-containing protein</fullName>
    </recommendedName>
</protein>